<dbReference type="EMBL" id="QGDH01000091">
    <property type="protein sequence ID" value="RAR08041.1"/>
    <property type="molecule type" value="Genomic_DNA"/>
</dbReference>
<organism evidence="2 3">
    <name type="scientific">Stemphylium lycopersici</name>
    <name type="common">Tomato gray leaf spot disease fungus</name>
    <name type="synonym">Thyrospora lycopersici</name>
    <dbReference type="NCBI Taxonomy" id="183478"/>
    <lineage>
        <taxon>Eukaryota</taxon>
        <taxon>Fungi</taxon>
        <taxon>Dikarya</taxon>
        <taxon>Ascomycota</taxon>
        <taxon>Pezizomycotina</taxon>
        <taxon>Dothideomycetes</taxon>
        <taxon>Pleosporomycetidae</taxon>
        <taxon>Pleosporales</taxon>
        <taxon>Pleosporineae</taxon>
        <taxon>Pleosporaceae</taxon>
        <taxon>Stemphylium</taxon>
    </lineage>
</organism>
<evidence type="ECO:0000313" key="2">
    <source>
        <dbReference type="EMBL" id="RAR08041.1"/>
    </source>
</evidence>
<name>A0A364MZJ0_STELY</name>
<feature type="chain" id="PRO_5017032519" evidence="1">
    <location>
        <begin position="17"/>
        <end position="166"/>
    </location>
</feature>
<dbReference type="Proteomes" id="UP000249619">
    <property type="component" value="Unassembled WGS sequence"/>
</dbReference>
<comment type="caution">
    <text evidence="2">The sequence shown here is derived from an EMBL/GenBank/DDBJ whole genome shotgun (WGS) entry which is preliminary data.</text>
</comment>
<reference evidence="3" key="1">
    <citation type="submission" date="2018-05" db="EMBL/GenBank/DDBJ databases">
        <title>Draft genome sequence of Stemphylium lycopersici strain CIDEFI 213.</title>
        <authorList>
            <person name="Medina R."/>
            <person name="Franco M.E.E."/>
            <person name="Lucentini C.G."/>
            <person name="Saparrat M.C.N."/>
            <person name="Balatti P.A."/>
        </authorList>
    </citation>
    <scope>NUCLEOTIDE SEQUENCE [LARGE SCALE GENOMIC DNA]</scope>
    <source>
        <strain evidence="3">CIDEFI 213</strain>
    </source>
</reference>
<evidence type="ECO:0000256" key="1">
    <source>
        <dbReference type="SAM" id="SignalP"/>
    </source>
</evidence>
<dbReference type="OrthoDB" id="3508922at2759"/>
<accession>A0A364MZJ0</accession>
<protein>
    <submittedName>
        <fullName evidence="2">Uncharacterized protein</fullName>
    </submittedName>
</protein>
<sequence length="166" mass="17654">MVSFTALALMASTAIAGPVAHQAGIPKGWNWQVEGWSAGCARSGCYYNFNVTIPSVKNGPAGVKAYCSGSEQGYDSSFSVPSTFRNCQLLEGVNNGVSARFNLREQVRPGQGGGMGPKEIEVSFAYAIPEKNTAYNFTGSHETIYNQFVAPLQNFTITPTKVAAVA</sequence>
<gene>
    <name evidence="2" type="ORF">DDE83_006141</name>
</gene>
<keyword evidence="1" id="KW-0732">Signal</keyword>
<evidence type="ECO:0000313" key="3">
    <source>
        <dbReference type="Proteomes" id="UP000249619"/>
    </source>
</evidence>
<proteinExistence type="predicted"/>
<dbReference type="AlphaFoldDB" id="A0A364MZJ0"/>
<feature type="signal peptide" evidence="1">
    <location>
        <begin position="1"/>
        <end position="16"/>
    </location>
</feature>
<keyword evidence="3" id="KW-1185">Reference proteome</keyword>